<dbReference type="EMBL" id="JAWDGP010006875">
    <property type="protein sequence ID" value="KAK3733878.1"/>
    <property type="molecule type" value="Genomic_DNA"/>
</dbReference>
<name>A0AAE0Y5R4_9GAST</name>
<dbReference type="AlphaFoldDB" id="A0AAE0Y5R4"/>
<keyword evidence="2" id="KW-1185">Reference proteome</keyword>
<gene>
    <name evidence="1" type="ORF">RRG08_031817</name>
</gene>
<organism evidence="1 2">
    <name type="scientific">Elysia crispata</name>
    <name type="common">lettuce slug</name>
    <dbReference type="NCBI Taxonomy" id="231223"/>
    <lineage>
        <taxon>Eukaryota</taxon>
        <taxon>Metazoa</taxon>
        <taxon>Spiralia</taxon>
        <taxon>Lophotrochozoa</taxon>
        <taxon>Mollusca</taxon>
        <taxon>Gastropoda</taxon>
        <taxon>Heterobranchia</taxon>
        <taxon>Euthyneura</taxon>
        <taxon>Panpulmonata</taxon>
        <taxon>Sacoglossa</taxon>
        <taxon>Placobranchoidea</taxon>
        <taxon>Plakobranchidae</taxon>
        <taxon>Elysia</taxon>
    </lineage>
</organism>
<reference evidence="1" key="1">
    <citation type="journal article" date="2023" name="G3 (Bethesda)">
        <title>A reference genome for the long-term kleptoplast-retaining sea slug Elysia crispata morphotype clarki.</title>
        <authorList>
            <person name="Eastman K.E."/>
            <person name="Pendleton A.L."/>
            <person name="Shaikh M.A."/>
            <person name="Suttiyut T."/>
            <person name="Ogas R."/>
            <person name="Tomko P."/>
            <person name="Gavelis G."/>
            <person name="Widhalm J.R."/>
            <person name="Wisecaver J.H."/>
        </authorList>
    </citation>
    <scope>NUCLEOTIDE SEQUENCE</scope>
    <source>
        <strain evidence="1">ECLA1</strain>
    </source>
</reference>
<accession>A0AAE0Y5R4</accession>
<evidence type="ECO:0000313" key="1">
    <source>
        <dbReference type="EMBL" id="KAK3733878.1"/>
    </source>
</evidence>
<dbReference type="Proteomes" id="UP001283361">
    <property type="component" value="Unassembled WGS sequence"/>
</dbReference>
<sequence>MAGGEDCGLWLAELAPPGSNPGFPDQRPQAGPGLYCLQVSRSPSGIRTGVLPVASSGFLRRMRTPAESSDTLTTQIVTRE</sequence>
<proteinExistence type="predicted"/>
<protein>
    <submittedName>
        <fullName evidence="1">Uncharacterized protein</fullName>
    </submittedName>
</protein>
<comment type="caution">
    <text evidence="1">The sequence shown here is derived from an EMBL/GenBank/DDBJ whole genome shotgun (WGS) entry which is preliminary data.</text>
</comment>
<evidence type="ECO:0000313" key="2">
    <source>
        <dbReference type="Proteomes" id="UP001283361"/>
    </source>
</evidence>